<dbReference type="Proteomes" id="UP000007879">
    <property type="component" value="Unassembled WGS sequence"/>
</dbReference>
<feature type="compositionally biased region" description="Basic and acidic residues" evidence="1">
    <location>
        <begin position="63"/>
        <end position="83"/>
    </location>
</feature>
<accession>A0A1X7VC76</accession>
<feature type="region of interest" description="Disordered" evidence="1">
    <location>
        <begin position="34"/>
        <end position="212"/>
    </location>
</feature>
<organism evidence="2">
    <name type="scientific">Amphimedon queenslandica</name>
    <name type="common">Sponge</name>
    <dbReference type="NCBI Taxonomy" id="400682"/>
    <lineage>
        <taxon>Eukaryota</taxon>
        <taxon>Metazoa</taxon>
        <taxon>Porifera</taxon>
        <taxon>Demospongiae</taxon>
        <taxon>Heteroscleromorpha</taxon>
        <taxon>Haplosclerida</taxon>
        <taxon>Niphatidae</taxon>
        <taxon>Amphimedon</taxon>
    </lineage>
</organism>
<dbReference type="InParanoid" id="A0A1X7VC76"/>
<evidence type="ECO:0000313" key="2">
    <source>
        <dbReference type="EnsemblMetazoa" id="Aqu2.1.37626_001"/>
    </source>
</evidence>
<dbReference type="eggNOG" id="KOG2589">
    <property type="taxonomic scope" value="Eukaryota"/>
</dbReference>
<dbReference type="EnsemblMetazoa" id="Aqu2.1.37626_001">
    <property type="protein sequence ID" value="Aqu2.1.37626_001"/>
    <property type="gene ID" value="Aqu2.1.37626"/>
</dbReference>
<evidence type="ECO:0008006" key="4">
    <source>
        <dbReference type="Google" id="ProtNLM"/>
    </source>
</evidence>
<dbReference type="GO" id="GO:0005634">
    <property type="term" value="C:nucleus"/>
    <property type="evidence" value="ECO:0007669"/>
    <property type="project" value="TreeGrafter"/>
</dbReference>
<proteinExistence type="predicted"/>
<sequence>MEPGDEVTCFYGKNFFGDNNAFCECVTCERREAGAYSKKEVSSDAAAAGSDKGGASDEGQASSEKKGTTSSAKEKYSLRETDKRLRRKRMAAELESGSDGETKPPVTKRSTVAAAGKGETQNGRRKTTKARPRRTMRPHRKRGRERSHRATSPQTASSQISPSKVQKTNYHTRMGTKSHSKSSALFSPPPVGSDGTKRYPTRRRQDGSTSSCSLNHKLDISIEYKTRHSSPLCNSSPYVSGSSVPSEYFKDNPREKDEVIASNNVVVALTINGSEQVLEGRDLSMDCSHLSRDKVAAITIEHGSESTAAFEINIRSRTSAVRMETPPPPYESVLSEMTC</sequence>
<dbReference type="InterPro" id="IPR046341">
    <property type="entry name" value="SET_dom_sf"/>
</dbReference>
<gene>
    <name evidence="2" type="primary">105311994</name>
</gene>
<name>A0A1X7VC76_AMPQE</name>
<evidence type="ECO:0000313" key="3">
    <source>
        <dbReference type="Proteomes" id="UP000007879"/>
    </source>
</evidence>
<protein>
    <recommendedName>
        <fullName evidence="4">SET domain-containing protein</fullName>
    </recommendedName>
</protein>
<dbReference type="Gene3D" id="2.170.270.10">
    <property type="entry name" value="SET domain"/>
    <property type="match status" value="1"/>
</dbReference>
<dbReference type="EnsemblMetazoa" id="XM_011404280.2">
    <property type="protein sequence ID" value="XP_011402582.1"/>
    <property type="gene ID" value="LOC105311994"/>
</dbReference>
<evidence type="ECO:0000256" key="1">
    <source>
        <dbReference type="SAM" id="MobiDB-lite"/>
    </source>
</evidence>
<keyword evidence="3" id="KW-1185">Reference proteome</keyword>
<dbReference type="AlphaFoldDB" id="A0A1X7VC76"/>
<dbReference type="STRING" id="400682.A0A1X7VC76"/>
<feature type="compositionally biased region" description="Basic residues" evidence="1">
    <location>
        <begin position="123"/>
        <end position="149"/>
    </location>
</feature>
<dbReference type="GO" id="GO:0042799">
    <property type="term" value="F:histone H4K20 methyltransferase activity"/>
    <property type="evidence" value="ECO:0007669"/>
    <property type="project" value="TreeGrafter"/>
</dbReference>
<dbReference type="KEGG" id="aqu:105311994"/>
<dbReference type="PANTHER" id="PTHR12977">
    <property type="entry name" value="SUPPRESSOR OF VARIEGATION 4-20-RELATED"/>
    <property type="match status" value="1"/>
</dbReference>
<dbReference type="PANTHER" id="PTHR12977:SF4">
    <property type="entry name" value="HISTONE-LYSINE N-METHYLTRANSFERASE KMT5B"/>
    <property type="match status" value="1"/>
</dbReference>
<reference evidence="3" key="1">
    <citation type="journal article" date="2010" name="Nature">
        <title>The Amphimedon queenslandica genome and the evolution of animal complexity.</title>
        <authorList>
            <person name="Srivastava M."/>
            <person name="Simakov O."/>
            <person name="Chapman J."/>
            <person name="Fahey B."/>
            <person name="Gauthier M.E."/>
            <person name="Mitros T."/>
            <person name="Richards G.S."/>
            <person name="Conaco C."/>
            <person name="Dacre M."/>
            <person name="Hellsten U."/>
            <person name="Larroux C."/>
            <person name="Putnam N.H."/>
            <person name="Stanke M."/>
            <person name="Adamska M."/>
            <person name="Darling A."/>
            <person name="Degnan S.M."/>
            <person name="Oakley T.H."/>
            <person name="Plachetzki D.C."/>
            <person name="Zhai Y."/>
            <person name="Adamski M."/>
            <person name="Calcino A."/>
            <person name="Cummins S.F."/>
            <person name="Goodstein D.M."/>
            <person name="Harris C."/>
            <person name="Jackson D.J."/>
            <person name="Leys S.P."/>
            <person name="Shu S."/>
            <person name="Woodcroft B.J."/>
            <person name="Vervoort M."/>
            <person name="Kosik K.S."/>
            <person name="Manning G."/>
            <person name="Degnan B.M."/>
            <person name="Rokhsar D.S."/>
        </authorList>
    </citation>
    <scope>NUCLEOTIDE SEQUENCE [LARGE SCALE GENOMIC DNA]</scope>
</reference>
<dbReference type="OrthoDB" id="6627536at2759"/>
<feature type="compositionally biased region" description="Polar residues" evidence="1">
    <location>
        <begin position="150"/>
        <end position="173"/>
    </location>
</feature>
<reference evidence="2" key="2">
    <citation type="submission" date="2017-05" db="UniProtKB">
        <authorList>
            <consortium name="EnsemblMetazoa"/>
        </authorList>
    </citation>
    <scope>IDENTIFICATION</scope>
</reference>
<dbReference type="InterPro" id="IPR039977">
    <property type="entry name" value="Suv4-20/Set9"/>
</dbReference>